<protein>
    <submittedName>
        <fullName evidence="1">Uncharacterized protein</fullName>
    </submittedName>
</protein>
<dbReference type="VEuPathDB" id="FungiDB:MGYG_00138"/>
<proteinExistence type="predicted"/>
<organism evidence="2">
    <name type="scientific">Arthroderma gypseum (strain ATCC MYA-4604 / CBS 118893)</name>
    <name type="common">Microsporum gypseum</name>
    <dbReference type="NCBI Taxonomy" id="535722"/>
    <lineage>
        <taxon>Eukaryota</taxon>
        <taxon>Fungi</taxon>
        <taxon>Dikarya</taxon>
        <taxon>Ascomycota</taxon>
        <taxon>Pezizomycotina</taxon>
        <taxon>Eurotiomycetes</taxon>
        <taxon>Eurotiomycetidae</taxon>
        <taxon>Onygenales</taxon>
        <taxon>Arthrodermataceae</taxon>
        <taxon>Nannizzia</taxon>
    </lineage>
</organism>
<accession>E5R366</accession>
<dbReference type="OrthoDB" id="10369588at2759"/>
<dbReference type="GeneID" id="10031358"/>
<dbReference type="InParanoid" id="E5R366"/>
<dbReference type="RefSeq" id="XP_003176047.1">
    <property type="nucleotide sequence ID" value="XM_003175999.1"/>
</dbReference>
<keyword evidence="2" id="KW-1185">Reference proteome</keyword>
<dbReference type="AlphaFoldDB" id="E5R366"/>
<dbReference type="HOGENOM" id="CLU_1805709_0_0_1"/>
<evidence type="ECO:0000313" key="2">
    <source>
        <dbReference type="Proteomes" id="UP000002669"/>
    </source>
</evidence>
<reference evidence="2" key="1">
    <citation type="journal article" date="2012" name="MBio">
        <title>Comparative genome analysis of Trichophyton rubrum and related dermatophytes reveals candidate genes involved in infection.</title>
        <authorList>
            <person name="Martinez D.A."/>
            <person name="Oliver B.G."/>
            <person name="Graeser Y."/>
            <person name="Goldberg J.M."/>
            <person name="Li W."/>
            <person name="Martinez-Rossi N.M."/>
            <person name="Monod M."/>
            <person name="Shelest E."/>
            <person name="Barton R.C."/>
            <person name="Birch E."/>
            <person name="Brakhage A.A."/>
            <person name="Chen Z."/>
            <person name="Gurr S.J."/>
            <person name="Heiman D."/>
            <person name="Heitman J."/>
            <person name="Kosti I."/>
            <person name="Rossi A."/>
            <person name="Saif S."/>
            <person name="Samalova M."/>
            <person name="Saunders C.W."/>
            <person name="Shea T."/>
            <person name="Summerbell R.C."/>
            <person name="Xu J."/>
            <person name="Young S."/>
            <person name="Zeng Q."/>
            <person name="Birren B.W."/>
            <person name="Cuomo C.A."/>
            <person name="White T.C."/>
        </authorList>
    </citation>
    <scope>NUCLEOTIDE SEQUENCE [LARGE SCALE GENOMIC DNA]</scope>
    <source>
        <strain evidence="2">ATCC MYA-4604 / CBS 118893</strain>
    </source>
</reference>
<dbReference type="eggNOG" id="ENOG502RQ6M">
    <property type="taxonomic scope" value="Eukaryota"/>
</dbReference>
<dbReference type="EMBL" id="DS989822">
    <property type="protein sequence ID" value="EFQ97095.1"/>
    <property type="molecule type" value="Genomic_DNA"/>
</dbReference>
<evidence type="ECO:0000313" key="1">
    <source>
        <dbReference type="EMBL" id="EFQ97095.1"/>
    </source>
</evidence>
<name>E5R366_ARTGP</name>
<sequence>MSLGQGSWKGVGFGVWCDSWGRVTMQPGGQQFNKRRCTDRAREIHYVVEYAELGMVAQENGTQNLPEKKRNNSPDWLLMWKALVTAQTFAFGCKQKEEPQNAAASIMRPAEMISEQKVGRSSADNQSTLADAVARGNLAQSWY</sequence>
<gene>
    <name evidence="1" type="ORF">MGYG_00138</name>
</gene>
<dbReference type="Proteomes" id="UP000002669">
    <property type="component" value="Unassembled WGS sequence"/>
</dbReference>